<dbReference type="Proteomes" id="UP001500742">
    <property type="component" value="Unassembled WGS sequence"/>
</dbReference>
<feature type="domain" description="DUF4468" evidence="2">
    <location>
        <begin position="50"/>
        <end position="123"/>
    </location>
</feature>
<dbReference type="EMBL" id="BAAAZC010000047">
    <property type="protein sequence ID" value="GAA3992047.1"/>
    <property type="molecule type" value="Genomic_DNA"/>
</dbReference>
<feature type="signal peptide" evidence="1">
    <location>
        <begin position="1"/>
        <end position="25"/>
    </location>
</feature>
<evidence type="ECO:0000259" key="2">
    <source>
        <dbReference type="Pfam" id="PF14730"/>
    </source>
</evidence>
<dbReference type="InterPro" id="IPR027823">
    <property type="entry name" value="DUF4468"/>
</dbReference>
<evidence type="ECO:0000313" key="4">
    <source>
        <dbReference type="Proteomes" id="UP001500742"/>
    </source>
</evidence>
<evidence type="ECO:0000313" key="3">
    <source>
        <dbReference type="EMBL" id="GAA3992047.1"/>
    </source>
</evidence>
<feature type="chain" id="PRO_5045392580" description="DUF4468 domain-containing protein" evidence="1">
    <location>
        <begin position="26"/>
        <end position="181"/>
    </location>
</feature>
<name>A0ABP7R505_9SPHI</name>
<comment type="caution">
    <text evidence="3">The sequence shown here is derived from an EMBL/GenBank/DDBJ whole genome shotgun (WGS) entry which is preliminary data.</text>
</comment>
<dbReference type="Pfam" id="PF14730">
    <property type="entry name" value="DUF4468"/>
    <property type="match status" value="1"/>
</dbReference>
<protein>
    <recommendedName>
        <fullName evidence="2">DUF4468 domain-containing protein</fullName>
    </recommendedName>
</protein>
<keyword evidence="1" id="KW-0732">Signal</keyword>
<reference evidence="4" key="1">
    <citation type="journal article" date="2019" name="Int. J. Syst. Evol. Microbiol.">
        <title>The Global Catalogue of Microorganisms (GCM) 10K type strain sequencing project: providing services to taxonomists for standard genome sequencing and annotation.</title>
        <authorList>
            <consortium name="The Broad Institute Genomics Platform"/>
            <consortium name="The Broad Institute Genome Sequencing Center for Infectious Disease"/>
            <person name="Wu L."/>
            <person name="Ma J."/>
        </authorList>
    </citation>
    <scope>NUCLEOTIDE SEQUENCE [LARGE SCALE GENOMIC DNA]</scope>
    <source>
        <strain evidence="4">JCM 16601</strain>
    </source>
</reference>
<dbReference type="Gene3D" id="3.30.530.80">
    <property type="match status" value="1"/>
</dbReference>
<keyword evidence="4" id="KW-1185">Reference proteome</keyword>
<dbReference type="RefSeq" id="WP_259097574.1">
    <property type="nucleotide sequence ID" value="NZ_BAAAZC010000047.1"/>
</dbReference>
<gene>
    <name evidence="3" type="ORF">GCM10022210_52050</name>
</gene>
<organism evidence="3 4">
    <name type="scientific">Mucilaginibacter dorajii</name>
    <dbReference type="NCBI Taxonomy" id="692994"/>
    <lineage>
        <taxon>Bacteria</taxon>
        <taxon>Pseudomonadati</taxon>
        <taxon>Bacteroidota</taxon>
        <taxon>Sphingobacteriia</taxon>
        <taxon>Sphingobacteriales</taxon>
        <taxon>Sphingobacteriaceae</taxon>
        <taxon>Mucilaginibacter</taxon>
    </lineage>
</organism>
<accession>A0ABP7R505</accession>
<evidence type="ECO:0000256" key="1">
    <source>
        <dbReference type="SAM" id="SignalP"/>
    </source>
</evidence>
<proteinExistence type="predicted"/>
<sequence>MTIQKVIFKLLFIIAWMLLPLVNYAQQDTSTIHLPMKNGKITYEQSYPTNKSRDEVFSLAEQWFAQTFPDEPQNLYSADKKGGQIKGVGMFKVITSSTGNYYWLKFDVTILITDGGYTITTGNYFEKPIERGISNEYSKISYRWWDYRQGHPWSVEDKALFAGLNQSTLQIIASLKQIINQ</sequence>